<feature type="region of interest" description="Disordered" evidence="1">
    <location>
        <begin position="53"/>
        <end position="73"/>
    </location>
</feature>
<accession>A0A221UVG5</accession>
<evidence type="ECO:0000313" key="2">
    <source>
        <dbReference type="EMBL" id="ASO05230.1"/>
    </source>
</evidence>
<dbReference type="KEGG" id="aalg:AREALGSMS7_01764"/>
<evidence type="ECO:0000313" key="3">
    <source>
        <dbReference type="Proteomes" id="UP000204551"/>
    </source>
</evidence>
<sequence length="73" mass="8566">MRRVCHHLPKKLPMKRKNTPLFILFFDETMTDRVQVNKDGGLGRHRFVINLSSKKTDDGKSDQKTRNAQKENI</sequence>
<protein>
    <submittedName>
        <fullName evidence="2">Uncharacterized protein</fullName>
    </submittedName>
</protein>
<feature type="compositionally biased region" description="Basic and acidic residues" evidence="1">
    <location>
        <begin position="54"/>
        <end position="73"/>
    </location>
</feature>
<reference evidence="2 3" key="1">
    <citation type="submission" date="2017-07" db="EMBL/GenBank/DDBJ databases">
        <title>Genome Sequence of Arenibacter algicola Strain SMS7 Isolated from a culture of the Diatom Skeletonema marinoi.</title>
        <authorList>
            <person name="Topel M."/>
            <person name="Pinder M.I.M."/>
            <person name="Johansson O.N."/>
            <person name="Kourtchenko O."/>
            <person name="Godhe A."/>
            <person name="Clarke A.K."/>
        </authorList>
    </citation>
    <scope>NUCLEOTIDE SEQUENCE [LARGE SCALE GENOMIC DNA]</scope>
    <source>
        <strain evidence="2 3">SMS7</strain>
    </source>
</reference>
<organism evidence="2 3">
    <name type="scientific">Arenibacter algicola</name>
    <dbReference type="NCBI Taxonomy" id="616991"/>
    <lineage>
        <taxon>Bacteria</taxon>
        <taxon>Pseudomonadati</taxon>
        <taxon>Bacteroidota</taxon>
        <taxon>Flavobacteriia</taxon>
        <taxon>Flavobacteriales</taxon>
        <taxon>Flavobacteriaceae</taxon>
        <taxon>Arenibacter</taxon>
    </lineage>
</organism>
<evidence type="ECO:0000256" key="1">
    <source>
        <dbReference type="SAM" id="MobiDB-lite"/>
    </source>
</evidence>
<dbReference type="Proteomes" id="UP000204551">
    <property type="component" value="Chromosome"/>
</dbReference>
<dbReference type="EMBL" id="CP022515">
    <property type="protein sequence ID" value="ASO05230.1"/>
    <property type="molecule type" value="Genomic_DNA"/>
</dbReference>
<gene>
    <name evidence="2" type="ORF">AREALGSMS7_01764</name>
</gene>
<dbReference type="AlphaFoldDB" id="A0A221UVG5"/>
<proteinExistence type="predicted"/>
<name>A0A221UVG5_9FLAO</name>